<dbReference type="OrthoDB" id="511192at2"/>
<dbReference type="Pfam" id="PF14081">
    <property type="entry name" value="DUF4262"/>
    <property type="match status" value="1"/>
</dbReference>
<evidence type="ECO:0000313" key="2">
    <source>
        <dbReference type="Proteomes" id="UP000011666"/>
    </source>
</evidence>
<dbReference type="Proteomes" id="UP000011666">
    <property type="component" value="Unassembled WGS sequence"/>
</dbReference>
<protein>
    <recommendedName>
        <fullName evidence="3">DUF4262 domain-containing protein</fullName>
    </recommendedName>
</protein>
<dbReference type="InterPro" id="IPR025358">
    <property type="entry name" value="DUF4262"/>
</dbReference>
<dbReference type="AlphaFoldDB" id="M0QCC4"/>
<evidence type="ECO:0000313" key="1">
    <source>
        <dbReference type="EMBL" id="GAC66268.1"/>
    </source>
</evidence>
<dbReference type="eggNOG" id="ENOG50334T2">
    <property type="taxonomic scope" value="Bacteria"/>
</dbReference>
<sequence length="188" mass="20942">MSDHAAAIRGLPRWHPNPHVRATIDTIRRSGWQVTAVSDLCACAGPDCTAPDCSFAYTSGLALHDIPELAVYGLDPFTSNRVLNELGHLLHRYDWRGIADAGVTVDLDALDVPVRLIEMIDKDDLLMANLLFPDAAAVQAVWPDDRGRWPWDPDYTLRPEHQYIRGIVVDGSSRLPDPRIIRRGRDAS</sequence>
<name>M0QCC4_9ACTN</name>
<comment type="caution">
    <text evidence="1">The sequence shown here is derived from an EMBL/GenBank/DDBJ whole genome shotgun (WGS) entry which is preliminary data.</text>
</comment>
<proteinExistence type="predicted"/>
<evidence type="ECO:0008006" key="3">
    <source>
        <dbReference type="Google" id="ProtNLM"/>
    </source>
</evidence>
<reference evidence="1 2" key="1">
    <citation type="submission" date="2013-01" db="EMBL/GenBank/DDBJ databases">
        <title>Whole genome shotgun sequence of Gordonia soli NBRC 108243.</title>
        <authorList>
            <person name="Isaki-Nakamura S."/>
            <person name="Hosoyama A."/>
            <person name="Tsuchikane K."/>
            <person name="Ando Y."/>
            <person name="Baba S."/>
            <person name="Ohji S."/>
            <person name="Hamada M."/>
            <person name="Tamura T."/>
            <person name="Yamazoe A."/>
            <person name="Yamazaki S."/>
            <person name="Fujita N."/>
        </authorList>
    </citation>
    <scope>NUCLEOTIDE SEQUENCE [LARGE SCALE GENOMIC DNA]</scope>
    <source>
        <strain evidence="1 2">NBRC 108243</strain>
    </source>
</reference>
<dbReference type="EMBL" id="BANX01000001">
    <property type="protein sequence ID" value="GAC66268.1"/>
    <property type="molecule type" value="Genomic_DNA"/>
</dbReference>
<keyword evidence="2" id="KW-1185">Reference proteome</keyword>
<accession>M0QCC4</accession>
<dbReference type="RefSeq" id="WP_007616305.1">
    <property type="nucleotide sequence ID" value="NZ_BANX01000001.1"/>
</dbReference>
<organism evidence="1 2">
    <name type="scientific">Gordonia soli NBRC 108243</name>
    <dbReference type="NCBI Taxonomy" id="1223545"/>
    <lineage>
        <taxon>Bacteria</taxon>
        <taxon>Bacillati</taxon>
        <taxon>Actinomycetota</taxon>
        <taxon>Actinomycetes</taxon>
        <taxon>Mycobacteriales</taxon>
        <taxon>Gordoniaceae</taxon>
        <taxon>Gordonia</taxon>
    </lineage>
</organism>
<gene>
    <name evidence="1" type="ORF">GS4_01_00700</name>
</gene>